<evidence type="ECO:0000313" key="10">
    <source>
        <dbReference type="EMBL" id="KAF5268952.1"/>
    </source>
</evidence>
<feature type="compositionally biased region" description="Polar residues" evidence="7">
    <location>
        <begin position="814"/>
        <end position="837"/>
    </location>
</feature>
<proteinExistence type="predicted"/>
<dbReference type="Pfam" id="PF00753">
    <property type="entry name" value="Lactamase_B"/>
    <property type="match status" value="1"/>
</dbReference>
<dbReference type="Proteomes" id="UP000558688">
    <property type="component" value="Unassembled WGS sequence"/>
</dbReference>
<dbReference type="Gene3D" id="3.60.15.10">
    <property type="entry name" value="Ribonuclease Z/Hydroxyacylglutathione hydrolase-like"/>
    <property type="match status" value="1"/>
</dbReference>
<evidence type="ECO:0000256" key="3">
    <source>
        <dbReference type="ARBA" id="ARBA00023015"/>
    </source>
</evidence>
<evidence type="ECO:0000256" key="7">
    <source>
        <dbReference type="SAM" id="MobiDB-lite"/>
    </source>
</evidence>
<reference evidence="10" key="1">
    <citation type="submission" date="2020-02" db="EMBL/GenBank/DDBJ databases">
        <title>Identification and distribution of gene clusters putatively required for synthesis of sphingolipid metabolism inhibitors in phylogenetically diverse species of the filamentous fungus Fusarium.</title>
        <authorList>
            <person name="Kim H.-S."/>
            <person name="Busman M."/>
            <person name="Brown D.W."/>
            <person name="Divon H."/>
            <person name="Uhlig S."/>
            <person name="Proctor R.H."/>
        </authorList>
    </citation>
    <scope>NUCLEOTIDE SEQUENCE [LARGE SCALE GENOMIC DNA]</scope>
    <source>
        <strain evidence="10">NRRL 39464</strain>
    </source>
</reference>
<dbReference type="InterPro" id="IPR051615">
    <property type="entry name" value="Transcr_Regulatory_Elem"/>
</dbReference>
<feature type="region of interest" description="Disordered" evidence="7">
    <location>
        <begin position="24"/>
        <end position="95"/>
    </location>
</feature>
<evidence type="ECO:0008006" key="12">
    <source>
        <dbReference type="Google" id="ProtNLM"/>
    </source>
</evidence>
<organism evidence="10 11">
    <name type="scientific">Fusarium oxysporum</name>
    <name type="common">Fusarium vascular wilt</name>
    <dbReference type="NCBI Taxonomy" id="5507"/>
    <lineage>
        <taxon>Eukaryota</taxon>
        <taxon>Fungi</taxon>
        <taxon>Dikarya</taxon>
        <taxon>Ascomycota</taxon>
        <taxon>Pezizomycotina</taxon>
        <taxon>Sordariomycetes</taxon>
        <taxon>Hypocreomycetidae</taxon>
        <taxon>Hypocreales</taxon>
        <taxon>Nectriaceae</taxon>
        <taxon>Fusarium</taxon>
        <taxon>Fusarium oxysporum species complex</taxon>
    </lineage>
</organism>
<evidence type="ECO:0000313" key="11">
    <source>
        <dbReference type="Proteomes" id="UP000558688"/>
    </source>
</evidence>
<dbReference type="EMBL" id="JAAFOW010000019">
    <property type="protein sequence ID" value="KAF5268952.1"/>
    <property type="molecule type" value="Genomic_DNA"/>
</dbReference>
<keyword evidence="2" id="KW-0862">Zinc</keyword>
<gene>
    <name evidence="10" type="ORF">FOXYS1_147</name>
</gene>
<evidence type="ECO:0000256" key="2">
    <source>
        <dbReference type="ARBA" id="ARBA00022833"/>
    </source>
</evidence>
<evidence type="ECO:0000256" key="4">
    <source>
        <dbReference type="ARBA" id="ARBA00023125"/>
    </source>
</evidence>
<sequence>MRRQSAKKAIVNLEARIAQLEGVLREHNIDQPQPSPESPTRYTTASKPRSTVSEAHSGTDTDQNQTERRRPGKKTSSARVESPSTHFINTGSFQPLEAPEIAQSSQVNRDLAADLPNTEDHFVMVGTSSIPSPQSTSLAQSGVHESEDGDSSITDILSARMGALRIVEDGQLRYYGPTSNLHMYADGLQSLSSPSFRRVSIEGMDVLRRLGLDLDVSLDLETHLAGLYFAWEDPAIHVVDEDVFFAEKRRCLLQETSSPYYSETLNNAICAMGACLANGEKLKIPEPAAEFFSARAKALLDVEMDSPTVATVQALWQVQVSILMIPQTNKRASGMATRLSADLGLHLDISNHISNGLLTERDMKIRQTAFWGVFIHEHMWNLYAGRPWGLGVQNITIPMPEIETSDSNCKEWKSYPPSVWQANDQEDTVLFPVGACTAANVQLCEYMRQINTTLYAGRMLGLTDLVDFLLNTKQDMTNWHEGLSSLIDVNHASTNKIYHPAVLQLHMQYYATLIFLYRPYLSYQIASQISTLDKAESRAAMSSVPSDCVAAAHQVAELLRCYQQQHSFRRANVQIVHIILTASLIFIHDVCTRNYSESRHSLNDLQLCCHSLGEIGRCFGNATRALEVIILVKSEWQRIATARRVQKAGTKRQSFSMSKGADERDDNNDGGRPRQRYCTLDRASSIFQASDIGTRSGLVNDHTGFPQQRPLDLDGMNLDEFNLESQYQDMWAFSAEHEFDLQEAIPPIDWFNNQLLEGAGEDLSFKHYSPDLSQGTDSYLSFQLLSNAVESPDLPPDCIQVQATSATRDCGSTVPDTASPIDSHSVHSNYPSTQSSDDQAHIGSDFQPPAGAIDIDQAQSTHESTGTPLVLTGDCWDRVEIDHNAVHDAVSLGSEGCFDIPVEPVMRRFISHYFLYVHPLLPMLDEGDFWDLQSDSNPANYRNNCPDILLIQAMLFAACQFVSEEEVKALGFRGLRQAKACFYKRAKLLYSSQMHTDHILMAQAALLLTYWSSSLNSSEKQPNSIWLGRAISHAKALGADKCADVPKGVGQASSQQRLHDNRLRRIWWCCIIRDRIISLCVRRHLQISRDHLDNHATTTISYDTLSGENDRSHVYDVDTKSSLITLMLTMTDLCLCLSDILTVVHPAKDFTVSDARDSTRRILQIYECKKGLENWCAKAVASSSIMAITEHDGRQVDMPKSSVLMFANMIWIYYHSARVTLCNFELLLGMTTHSLVSYESTQLQVATIERVQIGLWDAATHITNRLEQLLDLGLARYLPSSAVSCTALPLALHILDAKLSPAGVLRESKDEQSRRLKRQNQLNILVSAMIEYQPRYEGVDWVTRAIRYFLECTYCESVMIHHNVTNDEHQVKKPSMDVISQNPAHFLRLALTLDLSLSQDRLPVERDFPGKLQALISKTGCFVPFLFSQDSDHDDNMIVEDIATVAKQQGATCTLSIIDTTCYLTVPADTLVEPTIPGHELMNFPTFSFLINHDTTGKQLLFDLGCRKDFWNLPDPIAKTIDKRVPGIKVDNNLADILREGGLDLSKIDAAIVSHHHYDHLGDPSTFPETMDLIVGPGFSQHFLPGYPANPNSPVHESAFKNREVREIDFDQHLRVAGYQAMDYFGDGSLFLLNTPGHAIGHLSSLVRTTGDTFVFLGGDICHFGGAFRPTEKTQMPRELTRDEVGLPSSAPEVVSCQQYLLCHPNPAEASSTPYYQPCSHADSWYVDPSEAHKSVSTLMSLDAIDKVLVLIAHDPSIVGVLPMFPAATLNGWYELGWKRLLRWRFLDQLPIDGQPRPYLVDGTYVDGRRVKTLGGTKI</sequence>
<dbReference type="CDD" id="cd07730">
    <property type="entry name" value="metallo-hydrolase-like_MBL-fold"/>
    <property type="match status" value="1"/>
</dbReference>
<keyword evidence="5" id="KW-0804">Transcription</keyword>
<evidence type="ECO:0000256" key="5">
    <source>
        <dbReference type="ARBA" id="ARBA00023163"/>
    </source>
</evidence>
<dbReference type="SMART" id="SM00849">
    <property type="entry name" value="Lactamase_B"/>
    <property type="match status" value="1"/>
</dbReference>
<keyword evidence="4" id="KW-0238">DNA-binding</keyword>
<keyword evidence="6" id="KW-0539">Nucleus</keyword>
<dbReference type="PANTHER" id="PTHR31313">
    <property type="entry name" value="TY1 ENHANCER ACTIVATOR"/>
    <property type="match status" value="1"/>
</dbReference>
<name>A0A8H5AQ40_FUSOX</name>
<dbReference type="GO" id="GO:0008270">
    <property type="term" value="F:zinc ion binding"/>
    <property type="evidence" value="ECO:0007669"/>
    <property type="project" value="InterPro"/>
</dbReference>
<protein>
    <recommendedName>
        <fullName evidence="12">Transcription factor domain-containing protein</fullName>
    </recommendedName>
</protein>
<evidence type="ECO:0000256" key="6">
    <source>
        <dbReference type="ARBA" id="ARBA00023242"/>
    </source>
</evidence>
<dbReference type="InterPro" id="IPR036866">
    <property type="entry name" value="RibonucZ/Hydroxyglut_hydro"/>
</dbReference>
<feature type="region of interest" description="Disordered" evidence="7">
    <location>
        <begin position="807"/>
        <end position="852"/>
    </location>
</feature>
<feature type="compositionally biased region" description="Polar residues" evidence="7">
    <location>
        <begin position="74"/>
        <end position="93"/>
    </location>
</feature>
<dbReference type="SUPFAM" id="SSF56281">
    <property type="entry name" value="Metallo-hydrolase/oxidoreductase"/>
    <property type="match status" value="1"/>
</dbReference>
<comment type="caution">
    <text evidence="10">The sequence shown here is derived from an EMBL/GenBank/DDBJ whole genome shotgun (WGS) entry which is preliminary data.</text>
</comment>
<keyword evidence="1" id="KW-0479">Metal-binding</keyword>
<feature type="compositionally biased region" description="Polar residues" evidence="7">
    <location>
        <begin position="38"/>
        <end position="64"/>
    </location>
</feature>
<dbReference type="GO" id="GO:0003677">
    <property type="term" value="F:DNA binding"/>
    <property type="evidence" value="ECO:0007669"/>
    <property type="project" value="UniProtKB-KW"/>
</dbReference>
<feature type="compositionally biased region" description="Polar residues" evidence="7">
    <location>
        <begin position="128"/>
        <end position="140"/>
    </location>
</feature>
<evidence type="ECO:0000256" key="1">
    <source>
        <dbReference type="ARBA" id="ARBA00022723"/>
    </source>
</evidence>
<dbReference type="Pfam" id="PF04082">
    <property type="entry name" value="Fungal_trans"/>
    <property type="match status" value="2"/>
</dbReference>
<feature type="region of interest" description="Disordered" evidence="7">
    <location>
        <begin position="128"/>
        <end position="150"/>
    </location>
</feature>
<feature type="domain" description="Metallo-beta-lactamase" evidence="8">
    <location>
        <begin position="1485"/>
        <end position="1699"/>
    </location>
</feature>
<dbReference type="InterPro" id="IPR001279">
    <property type="entry name" value="Metallo-B-lactamas"/>
</dbReference>
<accession>A0A8H5AQ40</accession>
<evidence type="ECO:0000259" key="8">
    <source>
        <dbReference type="SMART" id="SM00849"/>
    </source>
</evidence>
<dbReference type="InterPro" id="IPR007219">
    <property type="entry name" value="XnlR_reg_dom"/>
</dbReference>
<evidence type="ECO:0000259" key="9">
    <source>
        <dbReference type="SMART" id="SM00906"/>
    </source>
</evidence>
<dbReference type="CDD" id="cd12148">
    <property type="entry name" value="fungal_TF_MHR"/>
    <property type="match status" value="2"/>
</dbReference>
<feature type="domain" description="Xylanolytic transcriptional activator regulatory" evidence="9">
    <location>
        <begin position="1023"/>
        <end position="1105"/>
    </location>
</feature>
<dbReference type="PANTHER" id="PTHR31313:SF77">
    <property type="entry name" value="ZN(II)2CYS6 TRANSCRIPTION FACTOR (EUROFUNG)"/>
    <property type="match status" value="1"/>
</dbReference>
<feature type="domain" description="Xylanolytic transcriptional activator regulatory" evidence="9">
    <location>
        <begin position="329"/>
        <end position="406"/>
    </location>
</feature>
<feature type="region of interest" description="Disordered" evidence="7">
    <location>
        <begin position="650"/>
        <end position="675"/>
    </location>
</feature>
<dbReference type="GO" id="GO:0006351">
    <property type="term" value="P:DNA-templated transcription"/>
    <property type="evidence" value="ECO:0007669"/>
    <property type="project" value="InterPro"/>
</dbReference>
<keyword evidence="3" id="KW-0805">Transcription regulation</keyword>
<dbReference type="SMART" id="SM00906">
    <property type="entry name" value="Fungal_trans"/>
    <property type="match status" value="2"/>
</dbReference>